<accession>A0A1H2G7B0</accession>
<dbReference type="SUPFAM" id="SSF52172">
    <property type="entry name" value="CheY-like"/>
    <property type="match status" value="1"/>
</dbReference>
<dbReference type="SMART" id="SM00448">
    <property type="entry name" value="REC"/>
    <property type="match status" value="1"/>
</dbReference>
<dbReference type="Gene3D" id="3.40.50.2300">
    <property type="match status" value="1"/>
</dbReference>
<dbReference type="AlphaFoldDB" id="A0A1H2G7B0"/>
<evidence type="ECO:0000256" key="1">
    <source>
        <dbReference type="ARBA" id="ARBA00022553"/>
    </source>
</evidence>
<dbReference type="PROSITE" id="PS50110">
    <property type="entry name" value="RESPONSE_REGULATORY"/>
    <property type="match status" value="1"/>
</dbReference>
<protein>
    <submittedName>
        <fullName evidence="5">Response regulator receiver domain-containing protein</fullName>
    </submittedName>
</protein>
<dbReference type="Pfam" id="PF00072">
    <property type="entry name" value="Response_reg"/>
    <property type="match status" value="1"/>
</dbReference>
<dbReference type="GO" id="GO:0000160">
    <property type="term" value="P:phosphorelay signal transduction system"/>
    <property type="evidence" value="ECO:0007669"/>
    <property type="project" value="UniProtKB-KW"/>
</dbReference>
<gene>
    <name evidence="5" type="ORF">SAMN04487931_10540</name>
</gene>
<dbReference type="PANTHER" id="PTHR44591">
    <property type="entry name" value="STRESS RESPONSE REGULATOR PROTEIN 1"/>
    <property type="match status" value="1"/>
</dbReference>
<dbReference type="EMBL" id="FNLL01000005">
    <property type="protein sequence ID" value="SDU15444.1"/>
    <property type="molecule type" value="Genomic_DNA"/>
</dbReference>
<keyword evidence="6" id="KW-1185">Reference proteome</keyword>
<dbReference type="RefSeq" id="WP_092233127.1">
    <property type="nucleotide sequence ID" value="NZ_FNLL01000005.1"/>
</dbReference>
<sequence length="137" mass="15354">MSGNNKNSINVLLVDDEKGYLNVLSNRLSRRSIIATKAFSGTQAIQILRKQDFHVVLLDLKMEDMDGIEVLKVIKRMVPDLPVIILTGHGSQTAAKEGILFGAFDYLSKPCELSELMDKIHEAHRHQQKLSDESHAD</sequence>
<keyword evidence="2" id="KW-0902">Two-component regulatory system</keyword>
<evidence type="ECO:0000256" key="2">
    <source>
        <dbReference type="ARBA" id="ARBA00023012"/>
    </source>
</evidence>
<keyword evidence="1 3" id="KW-0597">Phosphoprotein</keyword>
<organism evidence="5 6">
    <name type="scientific">Desulfobacula phenolica</name>
    <dbReference type="NCBI Taxonomy" id="90732"/>
    <lineage>
        <taxon>Bacteria</taxon>
        <taxon>Pseudomonadati</taxon>
        <taxon>Thermodesulfobacteriota</taxon>
        <taxon>Desulfobacteria</taxon>
        <taxon>Desulfobacterales</taxon>
        <taxon>Desulfobacteraceae</taxon>
        <taxon>Desulfobacula</taxon>
    </lineage>
</organism>
<dbReference type="Proteomes" id="UP000199608">
    <property type="component" value="Unassembled WGS sequence"/>
</dbReference>
<name>A0A1H2G7B0_9BACT</name>
<feature type="domain" description="Response regulatory" evidence="4">
    <location>
        <begin position="10"/>
        <end position="124"/>
    </location>
</feature>
<evidence type="ECO:0000313" key="5">
    <source>
        <dbReference type="EMBL" id="SDU15444.1"/>
    </source>
</evidence>
<dbReference type="InterPro" id="IPR001789">
    <property type="entry name" value="Sig_transdc_resp-reg_receiver"/>
</dbReference>
<evidence type="ECO:0000313" key="6">
    <source>
        <dbReference type="Proteomes" id="UP000199608"/>
    </source>
</evidence>
<evidence type="ECO:0000259" key="4">
    <source>
        <dbReference type="PROSITE" id="PS50110"/>
    </source>
</evidence>
<reference evidence="6" key="1">
    <citation type="submission" date="2016-10" db="EMBL/GenBank/DDBJ databases">
        <authorList>
            <person name="Varghese N."/>
            <person name="Submissions S."/>
        </authorList>
    </citation>
    <scope>NUCLEOTIDE SEQUENCE [LARGE SCALE GENOMIC DNA]</scope>
    <source>
        <strain evidence="6">DSM 3384</strain>
    </source>
</reference>
<evidence type="ECO:0000256" key="3">
    <source>
        <dbReference type="PROSITE-ProRule" id="PRU00169"/>
    </source>
</evidence>
<dbReference type="PANTHER" id="PTHR44591:SF14">
    <property type="entry name" value="PROTEIN PILG"/>
    <property type="match status" value="1"/>
</dbReference>
<dbReference type="InterPro" id="IPR050595">
    <property type="entry name" value="Bact_response_regulator"/>
</dbReference>
<dbReference type="InterPro" id="IPR011006">
    <property type="entry name" value="CheY-like_superfamily"/>
</dbReference>
<feature type="modified residue" description="4-aspartylphosphate" evidence="3">
    <location>
        <position position="59"/>
    </location>
</feature>
<proteinExistence type="predicted"/>